<evidence type="ECO:0000313" key="2">
    <source>
        <dbReference type="EMBL" id="CRK28851.1"/>
    </source>
</evidence>
<accession>A0A0G4M3K1</accession>
<feature type="region of interest" description="Disordered" evidence="1">
    <location>
        <begin position="463"/>
        <end position="510"/>
    </location>
</feature>
<proteinExistence type="predicted"/>
<name>A0A0G4M3K1_VERLO</name>
<organism evidence="2 3">
    <name type="scientific">Verticillium longisporum</name>
    <name type="common">Verticillium dahliae var. longisporum</name>
    <dbReference type="NCBI Taxonomy" id="100787"/>
    <lineage>
        <taxon>Eukaryota</taxon>
        <taxon>Fungi</taxon>
        <taxon>Dikarya</taxon>
        <taxon>Ascomycota</taxon>
        <taxon>Pezizomycotina</taxon>
        <taxon>Sordariomycetes</taxon>
        <taxon>Hypocreomycetidae</taxon>
        <taxon>Glomerellales</taxon>
        <taxon>Plectosphaerellaceae</taxon>
        <taxon>Verticillium</taxon>
    </lineage>
</organism>
<feature type="compositionally biased region" description="Gly residues" evidence="1">
    <location>
        <begin position="484"/>
        <end position="503"/>
    </location>
</feature>
<evidence type="ECO:0000256" key="1">
    <source>
        <dbReference type="SAM" id="MobiDB-lite"/>
    </source>
</evidence>
<protein>
    <submittedName>
        <fullName evidence="2">Uncharacterized protein</fullName>
    </submittedName>
</protein>
<sequence>MPKDIFKYQPRIPQIWFREEASLRPSSLAPPSSHLHLGIKLLTRRYILVSAPTRPTMASARSILLAVAGATFSVLGVNAQDVPFTYNGAFEGATASSTDFNSGGTIRVSGHSVTVPKNLQIQFPAAWVGFKDFAGGSAAFDEYEVEVTGNIVGGTPIAAQISIAQYLLAGATGFVDTVSFDGRIKIKGGPTIRINDPNAVYSAGYTAQPFFTADDANPSITAFSGFPMCVPRKADDPLCPQSNRPTLTGGSKQGNFPAPDPLVMAPIVPGDYLEYSGIQVDGEIVVYNMVVSNVQITTTGVPTYIRMEDAIIGVFSSNGDQETAQIRFIGVTSDGAANVNPIKVYAMDVDPCTGKITDREVAATSMIAGSARNKFDYRVKATQTQEYTREYRIVAGTGTRKTKNGILAGQYVMPVSEWIQAEATTPGLAPFANNYRSFPTLTKGLGYDDKNNLWGPLSPFPQSGVTVSDPTKCPPPATEEPPATGGGTTGGGTTGGGTTGGGATTPPATTNDLVTMPTFTWISSGGGTLTISCRSSSTDSKVAMKLSYINRNGATNGATMTAGANGVWNFNARSIKQPTSVTCTSGLGGKVTRTS</sequence>
<dbReference type="Proteomes" id="UP000045706">
    <property type="component" value="Unassembled WGS sequence"/>
</dbReference>
<dbReference type="EMBL" id="CVQI01021446">
    <property type="protein sequence ID" value="CRK28851.1"/>
    <property type="molecule type" value="Genomic_DNA"/>
</dbReference>
<reference evidence="3" key="1">
    <citation type="submission" date="2015-05" db="EMBL/GenBank/DDBJ databases">
        <authorList>
            <person name="Fogelqvist Johan"/>
        </authorList>
    </citation>
    <scope>NUCLEOTIDE SEQUENCE [LARGE SCALE GENOMIC DNA]</scope>
</reference>
<dbReference type="AlphaFoldDB" id="A0A0G4M3K1"/>
<gene>
    <name evidence="2" type="ORF">BN1723_014197</name>
</gene>
<evidence type="ECO:0000313" key="3">
    <source>
        <dbReference type="Proteomes" id="UP000045706"/>
    </source>
</evidence>